<dbReference type="SUPFAM" id="SSF48498">
    <property type="entry name" value="Tetracyclin repressor-like, C-terminal domain"/>
    <property type="match status" value="1"/>
</dbReference>
<dbReference type="Proteomes" id="UP000275024">
    <property type="component" value="Unassembled WGS sequence"/>
</dbReference>
<dbReference type="InterPro" id="IPR036271">
    <property type="entry name" value="Tet_transcr_reg_TetR-rel_C_sf"/>
</dbReference>
<feature type="DNA-binding region" description="H-T-H motif" evidence="5">
    <location>
        <begin position="29"/>
        <end position="48"/>
    </location>
</feature>
<name>A0A3A9W9R7_9ACTN</name>
<evidence type="ECO:0000313" key="10">
    <source>
        <dbReference type="Proteomes" id="UP000275024"/>
    </source>
</evidence>
<organism evidence="7 10">
    <name type="scientific">Streptomyces radicis</name>
    <dbReference type="NCBI Taxonomy" id="1750517"/>
    <lineage>
        <taxon>Bacteria</taxon>
        <taxon>Bacillati</taxon>
        <taxon>Actinomycetota</taxon>
        <taxon>Actinomycetes</taxon>
        <taxon>Kitasatosporales</taxon>
        <taxon>Streptomycetaceae</taxon>
        <taxon>Streptomyces</taxon>
    </lineage>
</organism>
<dbReference type="GO" id="GO:0046677">
    <property type="term" value="P:response to antibiotic"/>
    <property type="evidence" value="ECO:0007669"/>
    <property type="project" value="InterPro"/>
</dbReference>
<dbReference type="OrthoDB" id="3519192at2"/>
<keyword evidence="9" id="KW-1185">Reference proteome</keyword>
<dbReference type="PRINTS" id="PR00400">
    <property type="entry name" value="TETREPRESSOR"/>
</dbReference>
<dbReference type="GO" id="GO:0003700">
    <property type="term" value="F:DNA-binding transcription factor activity"/>
    <property type="evidence" value="ECO:0007669"/>
    <property type="project" value="TreeGrafter"/>
</dbReference>
<dbReference type="GO" id="GO:0000976">
    <property type="term" value="F:transcription cis-regulatory region binding"/>
    <property type="evidence" value="ECO:0007669"/>
    <property type="project" value="TreeGrafter"/>
</dbReference>
<evidence type="ECO:0000256" key="5">
    <source>
        <dbReference type="PROSITE-ProRule" id="PRU00335"/>
    </source>
</evidence>
<keyword evidence="3 5" id="KW-0238">DNA-binding</keyword>
<evidence type="ECO:0000259" key="6">
    <source>
        <dbReference type="PROSITE" id="PS50977"/>
    </source>
</evidence>
<dbReference type="InterPro" id="IPR001647">
    <property type="entry name" value="HTH_TetR"/>
</dbReference>
<accession>A0A3A9W9R7</accession>
<evidence type="ECO:0000313" key="8">
    <source>
        <dbReference type="EMBL" id="RKN14813.1"/>
    </source>
</evidence>
<feature type="domain" description="HTH tetR-type" evidence="6">
    <location>
        <begin position="6"/>
        <end position="66"/>
    </location>
</feature>
<sequence length="212" mass="22387">MATSRFLSPELIVRTASDLGDRDGAEAMSMRRIAAELGCDPMALYRHFANREALLDAVADLALADVPSPDAELPWDERVFATADAIRSAALRHPGIAAHVAARPPMGANGRRVAVGLVTALVTTGLPPATAVRCLQTLVAYLASSLAMAVRAGSRDERWEQVRSMLDGLPGSHVPGEELFVVGSDEQFRFGLRLLMAGIRAEVAAANGADGS</sequence>
<dbReference type="PANTHER" id="PTHR30055:SF151">
    <property type="entry name" value="TRANSCRIPTIONAL REGULATORY PROTEIN"/>
    <property type="match status" value="1"/>
</dbReference>
<gene>
    <name evidence="8" type="ORF">D7318_28405</name>
    <name evidence="7" type="ORF">D7319_28650</name>
</gene>
<evidence type="ECO:0000313" key="9">
    <source>
        <dbReference type="Proteomes" id="UP000268652"/>
    </source>
</evidence>
<dbReference type="InterPro" id="IPR003012">
    <property type="entry name" value="Tet_transcr_reg_TetR"/>
</dbReference>
<dbReference type="Pfam" id="PF02909">
    <property type="entry name" value="TetR_C_1"/>
    <property type="match status" value="1"/>
</dbReference>
<dbReference type="RefSeq" id="WP_120700103.1">
    <property type="nucleotide sequence ID" value="NZ_RBDX01000037.1"/>
</dbReference>
<evidence type="ECO:0000313" key="7">
    <source>
        <dbReference type="EMBL" id="RKN04306.1"/>
    </source>
</evidence>
<dbReference type="Gene3D" id="1.10.357.10">
    <property type="entry name" value="Tetracycline Repressor, domain 2"/>
    <property type="match status" value="1"/>
</dbReference>
<evidence type="ECO:0000256" key="2">
    <source>
        <dbReference type="ARBA" id="ARBA00023015"/>
    </source>
</evidence>
<dbReference type="AlphaFoldDB" id="A0A3A9W9R7"/>
<dbReference type="Proteomes" id="UP000268652">
    <property type="component" value="Unassembled WGS sequence"/>
</dbReference>
<evidence type="ECO:0000256" key="4">
    <source>
        <dbReference type="ARBA" id="ARBA00023163"/>
    </source>
</evidence>
<protein>
    <submittedName>
        <fullName evidence="7">TetR family transcriptional regulator</fullName>
    </submittedName>
</protein>
<evidence type="ECO:0000256" key="3">
    <source>
        <dbReference type="ARBA" id="ARBA00023125"/>
    </source>
</evidence>
<proteinExistence type="predicted"/>
<dbReference type="InterPro" id="IPR009057">
    <property type="entry name" value="Homeodomain-like_sf"/>
</dbReference>
<dbReference type="SUPFAM" id="SSF46689">
    <property type="entry name" value="Homeodomain-like"/>
    <property type="match status" value="1"/>
</dbReference>
<dbReference type="InterPro" id="IPR004111">
    <property type="entry name" value="Repressor_TetR_C"/>
</dbReference>
<dbReference type="EMBL" id="RBDY01000036">
    <property type="protein sequence ID" value="RKN14813.1"/>
    <property type="molecule type" value="Genomic_DNA"/>
</dbReference>
<reference evidence="9 10" key="1">
    <citation type="submission" date="2018-09" db="EMBL/GenBank/DDBJ databases">
        <title>Streptomyces sp. nov. DS1-2, an endophytic actinomycete isolated from roots of Dendrobium scabrilingue.</title>
        <authorList>
            <person name="Kuncharoen N."/>
            <person name="Kudo T."/>
            <person name="Ohkuma M."/>
            <person name="Yuki M."/>
            <person name="Tanasupawat S."/>
        </authorList>
    </citation>
    <scope>NUCLEOTIDE SEQUENCE [LARGE SCALE GENOMIC DNA]</scope>
    <source>
        <strain evidence="7 10">AZ1-7</strain>
        <strain evidence="8 9">DS1-2</strain>
    </source>
</reference>
<dbReference type="PROSITE" id="PS50977">
    <property type="entry name" value="HTH_TETR_2"/>
    <property type="match status" value="1"/>
</dbReference>
<keyword evidence="2" id="KW-0805">Transcription regulation</keyword>
<evidence type="ECO:0000256" key="1">
    <source>
        <dbReference type="ARBA" id="ARBA00022491"/>
    </source>
</evidence>
<dbReference type="Pfam" id="PF00440">
    <property type="entry name" value="TetR_N"/>
    <property type="match status" value="1"/>
</dbReference>
<keyword evidence="4" id="KW-0804">Transcription</keyword>
<keyword evidence="1" id="KW-0678">Repressor</keyword>
<dbReference type="EMBL" id="RBDX01000037">
    <property type="protein sequence ID" value="RKN04306.1"/>
    <property type="molecule type" value="Genomic_DNA"/>
</dbReference>
<dbReference type="GO" id="GO:0045892">
    <property type="term" value="P:negative regulation of DNA-templated transcription"/>
    <property type="evidence" value="ECO:0007669"/>
    <property type="project" value="InterPro"/>
</dbReference>
<dbReference type="InterPro" id="IPR050109">
    <property type="entry name" value="HTH-type_TetR-like_transc_reg"/>
</dbReference>
<dbReference type="PANTHER" id="PTHR30055">
    <property type="entry name" value="HTH-TYPE TRANSCRIPTIONAL REGULATOR RUTR"/>
    <property type="match status" value="1"/>
</dbReference>
<comment type="caution">
    <text evidence="7">The sequence shown here is derived from an EMBL/GenBank/DDBJ whole genome shotgun (WGS) entry which is preliminary data.</text>
</comment>